<accession>L1KJY7</accession>
<dbReference type="InterPro" id="IPR015421">
    <property type="entry name" value="PyrdxlP-dep_Trfase_major"/>
</dbReference>
<evidence type="ECO:0000256" key="4">
    <source>
        <dbReference type="ARBA" id="ARBA00023002"/>
    </source>
</evidence>
<dbReference type="Pfam" id="PF00155">
    <property type="entry name" value="Aminotran_1_2"/>
    <property type="match status" value="1"/>
</dbReference>
<evidence type="ECO:0000256" key="1">
    <source>
        <dbReference type="ARBA" id="ARBA00001917"/>
    </source>
</evidence>
<dbReference type="PATRIC" id="fig|698759.3.peg.8150"/>
<dbReference type="Gene3D" id="3.90.1150.10">
    <property type="entry name" value="Aspartate Aminotransferase, domain 1"/>
    <property type="match status" value="1"/>
</dbReference>
<evidence type="ECO:0000256" key="5">
    <source>
        <dbReference type="ARBA" id="ARBA00024042"/>
    </source>
</evidence>
<dbReference type="Pfam" id="PF01070">
    <property type="entry name" value="FMN_dh"/>
    <property type="match status" value="1"/>
</dbReference>
<feature type="region of interest" description="Disordered" evidence="6">
    <location>
        <begin position="358"/>
        <end position="382"/>
    </location>
</feature>
<reference evidence="8 9" key="1">
    <citation type="submission" date="2012-11" db="EMBL/GenBank/DDBJ databases">
        <authorList>
            <person name="Huguet-Tapia J.C."/>
            <person name="Durkin A.S."/>
            <person name="Pettis G.S."/>
            <person name="Badger J.H."/>
        </authorList>
    </citation>
    <scope>NUCLEOTIDE SEQUENCE [LARGE SCALE GENOMIC DNA]</scope>
    <source>
        <strain evidence="8 9">91-03</strain>
    </source>
</reference>
<dbReference type="GO" id="GO:0010181">
    <property type="term" value="F:FMN binding"/>
    <property type="evidence" value="ECO:0007669"/>
    <property type="project" value="InterPro"/>
</dbReference>
<dbReference type="InterPro" id="IPR012133">
    <property type="entry name" value="Alpha-hydoxy_acid_DH_FMN"/>
</dbReference>
<comment type="cofactor">
    <cofactor evidence="1">
        <name>FMN</name>
        <dbReference type="ChEBI" id="CHEBI:58210"/>
    </cofactor>
</comment>
<feature type="domain" description="FMN hydroxy acid dehydrogenase" evidence="7">
    <location>
        <begin position="8"/>
        <end position="361"/>
    </location>
</feature>
<evidence type="ECO:0000256" key="3">
    <source>
        <dbReference type="ARBA" id="ARBA00022643"/>
    </source>
</evidence>
<dbReference type="InterPro" id="IPR000262">
    <property type="entry name" value="FMN-dep_DH"/>
</dbReference>
<dbReference type="Gene3D" id="3.40.640.10">
    <property type="entry name" value="Type I PLP-dependent aspartate aminotransferase-like (Major domain)"/>
    <property type="match status" value="1"/>
</dbReference>
<dbReference type="GO" id="GO:0030170">
    <property type="term" value="F:pyridoxal phosphate binding"/>
    <property type="evidence" value="ECO:0007669"/>
    <property type="project" value="InterPro"/>
</dbReference>
<dbReference type="CDD" id="cd00609">
    <property type="entry name" value="AAT_like"/>
    <property type="match status" value="1"/>
</dbReference>
<dbReference type="InterPro" id="IPR013785">
    <property type="entry name" value="Aldolase_TIM"/>
</dbReference>
<dbReference type="AlphaFoldDB" id="L1KJY7"/>
<dbReference type="InterPro" id="IPR004839">
    <property type="entry name" value="Aminotransferase_I/II_large"/>
</dbReference>
<dbReference type="FunFam" id="3.20.20.70:FF:000029">
    <property type="entry name" value="L-lactate dehydrogenase"/>
    <property type="match status" value="1"/>
</dbReference>
<keyword evidence="4" id="KW-0560">Oxidoreductase</keyword>
<dbReference type="Gene3D" id="3.20.20.70">
    <property type="entry name" value="Aldolase class I"/>
    <property type="match status" value="1"/>
</dbReference>
<dbReference type="InterPro" id="IPR037396">
    <property type="entry name" value="FMN_HAD"/>
</dbReference>
<gene>
    <name evidence="8" type="ORF">STRIP9103_09133</name>
</gene>
<dbReference type="SUPFAM" id="SSF51395">
    <property type="entry name" value="FMN-linked oxidoreductases"/>
    <property type="match status" value="1"/>
</dbReference>
<dbReference type="InterPro" id="IPR015422">
    <property type="entry name" value="PyrdxlP-dep_Trfase_small"/>
</dbReference>
<protein>
    <submittedName>
        <fullName evidence="8">Dehydrogenase, FMN-dependent</fullName>
    </submittedName>
</protein>
<dbReference type="CDD" id="cd02809">
    <property type="entry name" value="alpha_hydroxyacid_oxid_FMN"/>
    <property type="match status" value="1"/>
</dbReference>
<dbReference type="PROSITE" id="PS00557">
    <property type="entry name" value="FMN_HYDROXY_ACID_DH_1"/>
    <property type="match status" value="1"/>
</dbReference>
<keyword evidence="2" id="KW-0285">Flavoprotein</keyword>
<proteinExistence type="inferred from homology"/>
<evidence type="ECO:0000259" key="7">
    <source>
        <dbReference type="PROSITE" id="PS51349"/>
    </source>
</evidence>
<dbReference type="Proteomes" id="UP000010411">
    <property type="component" value="Unassembled WGS sequence"/>
</dbReference>
<sequence length="821" mass="87033">MTAPADHATAVNMFTLTDYAGQARTMLSRGVWDFIEGGAGEERTLAANRAAFDQVRLFPRALSGTDRPSLSTTVLGRTWRTPLAVAPMAYHRLAHPAGEVATARAAGAVGVPLVVSTFASRTFEDIKAAACGPLWLQVYCFRDRSLTRDLVARAESAGFEALVLTVDAPILGSRHRDLRNRFRLPKDIGPVNLPDGEFSSPSDHARAEFAPALDWSIVEWLRGVSSLPVLVKGVLTASDARLALSAGAAGIVVSNHGGRQLDGAPATLDVLPEIAAAVAGACPVLLDSGVRRGSDILAALASGADGVLVGRPVLHGLAVAREVGAQHVLDILASELADAMILTGTSSTGDVSAALLGPRAPATPPHMSDVGTSRAGSGPLPHSDHDLRKADLHGSLRDPLLDTMTFLNEITDRYPAAVSFAPGRPYDGFFDTEDVFKNLRRYLDHLEAGGATPDQVRSALFQYGPTAGQIREVIADWLREHEDIDVPAESVVVTVGCQEAILLAIRALISSPQDVLLVSSPCYVGATGAARLLDAEVAAVPEGPEGLSCADLRAVVRRERARGRRPRAFYLVPDHANPSGATLPLATRRELLELAAREDILLLEDSPYRLVSPGERLPTLKSLDRDRRVVHLGSLAKTLFPGARVGFAVADQTVVDETTGARVLLADELAKLKSMVTVNTSPVTQAVVAGMLLSDGGRATEHGVEAAAHYGDAMRTVLEQLEAAFPLPERTALGVSWNRPSGGFFLTVTVPFAADEAALARSAEQFGVIWTPMSYFYPDGGGEKSLRLSVSYLSPPEIVEGIARLARFVTSCRAVPAASET</sequence>
<keyword evidence="9" id="KW-1185">Reference proteome</keyword>
<keyword evidence="3" id="KW-0288">FMN</keyword>
<organism evidence="8 9">
    <name type="scientific">Streptomyces ipomoeae 91-03</name>
    <dbReference type="NCBI Taxonomy" id="698759"/>
    <lineage>
        <taxon>Bacteria</taxon>
        <taxon>Bacillati</taxon>
        <taxon>Actinomycetota</taxon>
        <taxon>Actinomycetes</taxon>
        <taxon>Kitasatosporales</taxon>
        <taxon>Streptomycetaceae</taxon>
        <taxon>Streptomyces</taxon>
    </lineage>
</organism>
<evidence type="ECO:0000256" key="2">
    <source>
        <dbReference type="ARBA" id="ARBA00022630"/>
    </source>
</evidence>
<dbReference type="SUPFAM" id="SSF53383">
    <property type="entry name" value="PLP-dependent transferases"/>
    <property type="match status" value="1"/>
</dbReference>
<evidence type="ECO:0000313" key="8">
    <source>
        <dbReference type="EMBL" id="EKX61136.1"/>
    </source>
</evidence>
<name>L1KJY7_9ACTN</name>
<dbReference type="InterPro" id="IPR008259">
    <property type="entry name" value="FMN_hydac_DH_AS"/>
</dbReference>
<dbReference type="PANTHER" id="PTHR10578">
    <property type="entry name" value="S -2-HYDROXY-ACID OXIDASE-RELATED"/>
    <property type="match status" value="1"/>
</dbReference>
<comment type="caution">
    <text evidence="8">The sequence shown here is derived from an EMBL/GenBank/DDBJ whole genome shotgun (WGS) entry which is preliminary data.</text>
</comment>
<dbReference type="PROSITE" id="PS51349">
    <property type="entry name" value="FMN_HYDROXY_ACID_DH_2"/>
    <property type="match status" value="1"/>
</dbReference>
<dbReference type="InterPro" id="IPR015424">
    <property type="entry name" value="PyrdxlP-dep_Trfase"/>
</dbReference>
<evidence type="ECO:0000313" key="9">
    <source>
        <dbReference type="Proteomes" id="UP000010411"/>
    </source>
</evidence>
<dbReference type="GO" id="GO:0016614">
    <property type="term" value="F:oxidoreductase activity, acting on CH-OH group of donors"/>
    <property type="evidence" value="ECO:0007669"/>
    <property type="project" value="UniProtKB-ARBA"/>
</dbReference>
<dbReference type="PANTHER" id="PTHR10578:SF107">
    <property type="entry name" value="2-HYDROXYACID OXIDASE 1"/>
    <property type="match status" value="1"/>
</dbReference>
<evidence type="ECO:0000256" key="6">
    <source>
        <dbReference type="SAM" id="MobiDB-lite"/>
    </source>
</evidence>
<dbReference type="EMBL" id="AEJC01000617">
    <property type="protein sequence ID" value="EKX61136.1"/>
    <property type="molecule type" value="Genomic_DNA"/>
</dbReference>
<comment type="similarity">
    <text evidence="5">Belongs to the FMN-dependent alpha-hydroxy acid dehydrogenase family.</text>
</comment>